<dbReference type="InterPro" id="IPR042172">
    <property type="entry name" value="Adenosylhomocyst_ase-like_sf"/>
</dbReference>
<reference evidence="10" key="1">
    <citation type="submission" date="2023-07" db="EMBL/GenBank/DDBJ databases">
        <title>Conexibacter stalactiti sp. nov., isolated from stalactites in a lava cave and emended description of the genus Conexibacter.</title>
        <authorList>
            <person name="Lee S.D."/>
        </authorList>
    </citation>
    <scope>NUCLEOTIDE SEQUENCE [LARGE SCALE GENOMIC DNA]</scope>
    <source>
        <strain evidence="10">KCTC 39840</strain>
    </source>
</reference>
<dbReference type="PANTHER" id="PTHR23420">
    <property type="entry name" value="ADENOSYLHOMOCYSTEINASE"/>
    <property type="match status" value="1"/>
</dbReference>
<dbReference type="Gene3D" id="3.40.50.720">
    <property type="entry name" value="NAD(P)-binding Rossmann-like Domain"/>
    <property type="match status" value="1"/>
</dbReference>
<keyword evidence="10" id="KW-1185">Reference proteome</keyword>
<comment type="subcellular location">
    <subcellularLocation>
        <location evidence="4">Cytoplasm</location>
    </subcellularLocation>
</comment>
<feature type="region of interest" description="Disordered" evidence="7">
    <location>
        <begin position="1"/>
        <end position="21"/>
    </location>
</feature>
<dbReference type="Pfam" id="PF05221">
    <property type="entry name" value="AdoHcyase"/>
    <property type="match status" value="2"/>
</dbReference>
<feature type="binding site" evidence="4">
    <location>
        <position position="140"/>
    </location>
    <ligand>
        <name>substrate</name>
    </ligand>
</feature>
<evidence type="ECO:0000256" key="4">
    <source>
        <dbReference type="HAMAP-Rule" id="MF_00563"/>
    </source>
</evidence>
<dbReference type="NCBIfam" id="NF004005">
    <property type="entry name" value="PRK05476.2-3"/>
    <property type="match status" value="1"/>
</dbReference>
<dbReference type="RefSeq" id="WP_318601310.1">
    <property type="nucleotide sequence ID" value="NZ_JAWSTH010000173.1"/>
</dbReference>
<comment type="catalytic activity">
    <reaction evidence="4 5">
        <text>S-adenosyl-L-homocysteine + H2O = L-homocysteine + adenosine</text>
        <dbReference type="Rhea" id="RHEA:21708"/>
        <dbReference type="ChEBI" id="CHEBI:15377"/>
        <dbReference type="ChEBI" id="CHEBI:16335"/>
        <dbReference type="ChEBI" id="CHEBI:57856"/>
        <dbReference type="ChEBI" id="CHEBI:58199"/>
        <dbReference type="EC" id="3.13.2.1"/>
    </reaction>
</comment>
<dbReference type="InterPro" id="IPR000043">
    <property type="entry name" value="Adenosylhomocysteinase-like"/>
</dbReference>
<dbReference type="PANTHER" id="PTHR23420:SF0">
    <property type="entry name" value="ADENOSYLHOMOCYSTEINASE"/>
    <property type="match status" value="1"/>
</dbReference>
<comment type="caution">
    <text evidence="4">Lacks conserved residue(s) required for the propagation of feature annotation.</text>
</comment>
<accession>A0ABU4HZJ2</accession>
<dbReference type="SUPFAM" id="SSF52283">
    <property type="entry name" value="Formate/glycerate dehydrogenase catalytic domain-like"/>
    <property type="match status" value="1"/>
</dbReference>
<gene>
    <name evidence="4" type="primary">ahcY</name>
    <name evidence="9" type="ORF">R7226_30540</name>
</gene>
<feature type="binding site" evidence="4">
    <location>
        <position position="355"/>
    </location>
    <ligand>
        <name>NAD(+)</name>
        <dbReference type="ChEBI" id="CHEBI:57540"/>
    </ligand>
</feature>
<feature type="domain" description="S-adenosyl-L-homocysteine hydrolase NAD binding" evidence="8">
    <location>
        <begin position="200"/>
        <end position="361"/>
    </location>
</feature>
<dbReference type="PROSITE" id="PS00739">
    <property type="entry name" value="ADOHCYASE_2"/>
    <property type="match status" value="1"/>
</dbReference>
<evidence type="ECO:0000256" key="2">
    <source>
        <dbReference type="ARBA" id="ARBA00022563"/>
    </source>
</evidence>
<feature type="binding site" evidence="4">
    <location>
        <position position="199"/>
    </location>
    <ligand>
        <name>substrate</name>
    </ligand>
</feature>
<comment type="cofactor">
    <cofactor evidence="4 5">
        <name>NAD(+)</name>
        <dbReference type="ChEBI" id="CHEBI:57540"/>
    </cofactor>
    <text evidence="4 5">Binds 1 NAD(+) per subunit.</text>
</comment>
<sequence length="433" mass="46707">MTATRPPKRGGAPAPPHHDVSDLGLAEVGQARIEWADARMPVLRSIRERFARERPLDGVRIAVCLHVTTETANLVRALSAGGADVALCASNPLSTQDDVAAALVDRSGIAVHAIQGEDMATYYDHIERVVDTKPHVTMDDGADVISVLHSRRTELLSEIVGGTEETTSGVLRLRALEAEGKLGFPVVAVGEAQTKRFFDDRYGTGQSTLDGILRATNTLLAGRVVVVFGYGWCGRGIALRARGAGSQVVVCEVDPLRALEAKLDGFEVMPALAAAAKGDVFVTATGGRDVVRREHFELMRDGALLCNAGHFDVEISLADLRAVAPERREVREHVEQFVTPDGRRLHLLAQGRVVNLAAAEGHPAAVMDVAFANQALVAEYLVRHADELRPQVLEVPRALDHEIARLTLASLSVEIDALTDDQRSYLTSWEIGT</sequence>
<evidence type="ECO:0000256" key="1">
    <source>
        <dbReference type="ARBA" id="ARBA00007122"/>
    </source>
</evidence>
<dbReference type="HAMAP" id="MF_00563">
    <property type="entry name" value="AdoHcyase"/>
    <property type="match status" value="1"/>
</dbReference>
<evidence type="ECO:0000256" key="7">
    <source>
        <dbReference type="SAM" id="MobiDB-lite"/>
    </source>
</evidence>
<feature type="binding site" evidence="4">
    <location>
        <position position="195"/>
    </location>
    <ligand>
        <name>substrate</name>
    </ligand>
</feature>
<dbReference type="SMART" id="SM00996">
    <property type="entry name" value="AdoHcyase"/>
    <property type="match status" value="1"/>
</dbReference>
<comment type="similarity">
    <text evidence="1 4 6">Belongs to the adenosylhomocysteinase family.</text>
</comment>
<dbReference type="EMBL" id="JAWSTH010000173">
    <property type="protein sequence ID" value="MDW5598737.1"/>
    <property type="molecule type" value="Genomic_DNA"/>
</dbReference>
<dbReference type="Gene3D" id="3.40.50.1480">
    <property type="entry name" value="Adenosylhomocysteinase-like"/>
    <property type="match status" value="1"/>
</dbReference>
<dbReference type="InterPro" id="IPR015878">
    <property type="entry name" value="Ado_hCys_hydrolase_NAD-bd"/>
</dbReference>
<dbReference type="SMART" id="SM00997">
    <property type="entry name" value="AdoHcyase_NAD"/>
    <property type="match status" value="1"/>
</dbReference>
<dbReference type="InterPro" id="IPR020082">
    <property type="entry name" value="S-Ado-L-homoCys_hydrolase_CS"/>
</dbReference>
<evidence type="ECO:0000256" key="5">
    <source>
        <dbReference type="RuleBase" id="RU000548"/>
    </source>
</evidence>
<keyword evidence="4 5" id="KW-0378">Hydrolase</keyword>
<comment type="caution">
    <text evidence="9">The sequence shown here is derived from an EMBL/GenBank/DDBJ whole genome shotgun (WGS) entry which is preliminary data.</text>
</comment>
<reference evidence="9 10" key="2">
    <citation type="submission" date="2023-10" db="EMBL/GenBank/DDBJ databases">
        <authorList>
            <person name="Han X.F."/>
        </authorList>
    </citation>
    <scope>NUCLEOTIDE SEQUENCE [LARGE SCALE GENOMIC DNA]</scope>
    <source>
        <strain evidence="9 10">KCTC 39840</strain>
    </source>
</reference>
<proteinExistence type="inferred from homology"/>
<evidence type="ECO:0000313" key="9">
    <source>
        <dbReference type="EMBL" id="MDW5598737.1"/>
    </source>
</evidence>
<feature type="binding site" evidence="4">
    <location>
        <position position="252"/>
    </location>
    <ligand>
        <name>NAD(+)</name>
        <dbReference type="ChEBI" id="CHEBI:57540"/>
    </ligand>
</feature>
<dbReference type="Proteomes" id="UP001284601">
    <property type="component" value="Unassembled WGS sequence"/>
</dbReference>
<dbReference type="CDD" id="cd00401">
    <property type="entry name" value="SAHH"/>
    <property type="match status" value="1"/>
</dbReference>
<feature type="binding site" evidence="4">
    <location>
        <position position="68"/>
    </location>
    <ligand>
        <name>substrate</name>
    </ligand>
</feature>
<dbReference type="NCBIfam" id="TIGR00936">
    <property type="entry name" value="ahcY"/>
    <property type="match status" value="1"/>
</dbReference>
<keyword evidence="2 4" id="KW-0554">One-carbon metabolism</keyword>
<protein>
    <recommendedName>
        <fullName evidence="4">Adenosylhomocysteinase</fullName>
        <ecNumber evidence="4">3.13.2.1</ecNumber>
    </recommendedName>
    <alternativeName>
        <fullName evidence="4">S-adenosyl-L-homocysteine hydrolase</fullName>
        <shortName evidence="4">AdoHcyase</shortName>
    </alternativeName>
</protein>
<comment type="function">
    <text evidence="4">May play a key role in the regulation of the intracellular concentration of adenosylhomocysteine.</text>
</comment>
<evidence type="ECO:0000256" key="6">
    <source>
        <dbReference type="RuleBase" id="RU004166"/>
    </source>
</evidence>
<keyword evidence="3 4" id="KW-0520">NAD</keyword>
<keyword evidence="4" id="KW-0963">Cytoplasm</keyword>
<evidence type="ECO:0000259" key="8">
    <source>
        <dbReference type="SMART" id="SM00997"/>
    </source>
</evidence>
<organism evidence="9 10">
    <name type="scientific">Conexibacter stalactiti</name>
    <dbReference type="NCBI Taxonomy" id="1940611"/>
    <lineage>
        <taxon>Bacteria</taxon>
        <taxon>Bacillati</taxon>
        <taxon>Actinomycetota</taxon>
        <taxon>Thermoleophilia</taxon>
        <taxon>Solirubrobacterales</taxon>
        <taxon>Conexibacteraceae</taxon>
        <taxon>Conexibacter</taxon>
    </lineage>
</organism>
<dbReference type="PIRSF" id="PIRSF001109">
    <property type="entry name" value="Ad_hcy_hydrolase"/>
    <property type="match status" value="1"/>
</dbReference>
<feature type="binding site" evidence="4">
    <location>
        <begin position="308"/>
        <end position="310"/>
    </location>
    <ligand>
        <name>NAD(+)</name>
        <dbReference type="ChEBI" id="CHEBI:57540"/>
    </ligand>
</feature>
<dbReference type="PROSITE" id="PS00738">
    <property type="entry name" value="ADOHCYASE_1"/>
    <property type="match status" value="1"/>
</dbReference>
<comment type="pathway">
    <text evidence="4 5">Amino-acid biosynthesis; L-homocysteine biosynthesis; L-homocysteine from S-adenosyl-L-homocysteine: step 1/1.</text>
</comment>
<feature type="binding site" evidence="4">
    <location>
        <position position="165"/>
    </location>
    <ligand>
        <name>substrate</name>
    </ligand>
</feature>
<name>A0ABU4HZJ2_9ACTN</name>
<dbReference type="EC" id="3.13.2.1" evidence="4"/>
<evidence type="ECO:0000256" key="3">
    <source>
        <dbReference type="ARBA" id="ARBA00023027"/>
    </source>
</evidence>
<dbReference type="InterPro" id="IPR036291">
    <property type="entry name" value="NAD(P)-bd_dom_sf"/>
</dbReference>
<dbReference type="SUPFAM" id="SSF51735">
    <property type="entry name" value="NAD(P)-binding Rossmann-fold domains"/>
    <property type="match status" value="1"/>
</dbReference>
<feature type="binding site" evidence="4">
    <location>
        <begin position="229"/>
        <end position="234"/>
    </location>
    <ligand>
        <name>NAD(+)</name>
        <dbReference type="ChEBI" id="CHEBI:57540"/>
    </ligand>
</feature>
<evidence type="ECO:0000313" key="10">
    <source>
        <dbReference type="Proteomes" id="UP001284601"/>
    </source>
</evidence>
<dbReference type="Pfam" id="PF00670">
    <property type="entry name" value="AdoHcyase_NAD"/>
    <property type="match status" value="1"/>
</dbReference>